<evidence type="ECO:0000256" key="1">
    <source>
        <dbReference type="SAM" id="MobiDB-lite"/>
    </source>
</evidence>
<gene>
    <name evidence="2" type="ORF">CYCCA115_LOCUS1006</name>
</gene>
<protein>
    <submittedName>
        <fullName evidence="2">Uncharacterized protein</fullName>
    </submittedName>
</protein>
<proteinExistence type="predicted"/>
<reference evidence="2" key="1">
    <citation type="submission" date="2023-08" db="EMBL/GenBank/DDBJ databases">
        <authorList>
            <person name="Audoor S."/>
            <person name="Bilcke G."/>
        </authorList>
    </citation>
    <scope>NUCLEOTIDE SEQUENCE</scope>
</reference>
<name>A0AAD2CHE8_9STRA</name>
<evidence type="ECO:0000313" key="3">
    <source>
        <dbReference type="Proteomes" id="UP001295423"/>
    </source>
</evidence>
<comment type="caution">
    <text evidence="2">The sequence shown here is derived from an EMBL/GenBank/DDBJ whole genome shotgun (WGS) entry which is preliminary data.</text>
</comment>
<feature type="region of interest" description="Disordered" evidence="1">
    <location>
        <begin position="20"/>
        <end position="40"/>
    </location>
</feature>
<dbReference type="Proteomes" id="UP001295423">
    <property type="component" value="Unassembled WGS sequence"/>
</dbReference>
<accession>A0AAD2CHE8</accession>
<dbReference type="EMBL" id="CAKOGP040000002">
    <property type="protein sequence ID" value="CAJ1923013.1"/>
    <property type="molecule type" value="Genomic_DNA"/>
</dbReference>
<evidence type="ECO:0000313" key="2">
    <source>
        <dbReference type="EMBL" id="CAJ1923013.1"/>
    </source>
</evidence>
<sequence>MTEEHDSNYCVGVYHNTNTNSPPVSVWSPDASLEDSDEQEEHMKKMDDELYIRRVFSFDEWEYNHPQYKTKSPLHREPISSKYDMNRYNDSLKSLIQHQHLPAEQQEQSPRTSPPSLFQEIWNKKLEEKKDCCGGAQELGYRNASFVTTASTSLETHSIPSPESAFRQFQNKHAVSPIDTTTAATTTMNEEAPWTPCIPRESSLSCDEGSFVHIDLDDQEDNSSGMMMIIPPSQRPQQSSRPHYASAWFGIPEFVLVPRNNNSSSSIIIMMEEEEEEVEL</sequence>
<keyword evidence="3" id="KW-1185">Reference proteome</keyword>
<dbReference type="AlphaFoldDB" id="A0AAD2CHE8"/>
<organism evidence="2 3">
    <name type="scientific">Cylindrotheca closterium</name>
    <dbReference type="NCBI Taxonomy" id="2856"/>
    <lineage>
        <taxon>Eukaryota</taxon>
        <taxon>Sar</taxon>
        <taxon>Stramenopiles</taxon>
        <taxon>Ochrophyta</taxon>
        <taxon>Bacillariophyta</taxon>
        <taxon>Bacillariophyceae</taxon>
        <taxon>Bacillariophycidae</taxon>
        <taxon>Bacillariales</taxon>
        <taxon>Bacillariaceae</taxon>
        <taxon>Cylindrotheca</taxon>
    </lineage>
</organism>